<accession>A0A9X2HR68</accession>
<keyword evidence="3" id="KW-0808">Transferase</keyword>
<comment type="caution">
    <text evidence="3">The sequence shown here is derived from an EMBL/GenBank/DDBJ whole genome shotgun (WGS) entry which is preliminary data.</text>
</comment>
<feature type="domain" description="Glycosyltransferase subfamily 4-like N-terminal" evidence="2">
    <location>
        <begin position="13"/>
        <end position="216"/>
    </location>
</feature>
<dbReference type="Proteomes" id="UP001139451">
    <property type="component" value="Unassembled WGS sequence"/>
</dbReference>
<dbReference type="InterPro" id="IPR028098">
    <property type="entry name" value="Glyco_trans_4-like_N"/>
</dbReference>
<keyword evidence="4" id="KW-1185">Reference proteome</keyword>
<proteinExistence type="predicted"/>
<dbReference type="GO" id="GO:0016757">
    <property type="term" value="F:glycosyltransferase activity"/>
    <property type="evidence" value="ECO:0007669"/>
    <property type="project" value="UniProtKB-KW"/>
</dbReference>
<dbReference type="RefSeq" id="WP_254296824.1">
    <property type="nucleotide sequence ID" value="NZ_JAMLDX010000025.1"/>
</dbReference>
<dbReference type="Pfam" id="PF00534">
    <property type="entry name" value="Glycos_transf_1"/>
    <property type="match status" value="1"/>
</dbReference>
<evidence type="ECO:0000259" key="2">
    <source>
        <dbReference type="Pfam" id="PF13439"/>
    </source>
</evidence>
<reference evidence="3" key="1">
    <citation type="submission" date="2022-05" db="EMBL/GenBank/DDBJ databases">
        <title>Sphingomonas sp. strain MG17 Genome sequencing and assembly.</title>
        <authorList>
            <person name="Kim I."/>
        </authorList>
    </citation>
    <scope>NUCLEOTIDE SEQUENCE</scope>
    <source>
        <strain evidence="3">MG17</strain>
    </source>
</reference>
<dbReference type="InterPro" id="IPR001296">
    <property type="entry name" value="Glyco_trans_1"/>
</dbReference>
<feature type="domain" description="Glycosyl transferase family 1" evidence="1">
    <location>
        <begin position="253"/>
        <end position="390"/>
    </location>
</feature>
<dbReference type="PANTHER" id="PTHR45947:SF3">
    <property type="entry name" value="SULFOQUINOVOSYL TRANSFERASE SQD2"/>
    <property type="match status" value="1"/>
</dbReference>
<dbReference type="AlphaFoldDB" id="A0A9X2HR68"/>
<dbReference type="EC" id="2.4.-.-" evidence="3"/>
<dbReference type="PANTHER" id="PTHR45947">
    <property type="entry name" value="SULFOQUINOVOSYL TRANSFERASE SQD2"/>
    <property type="match status" value="1"/>
</dbReference>
<dbReference type="SUPFAM" id="SSF53756">
    <property type="entry name" value="UDP-Glycosyltransferase/glycogen phosphorylase"/>
    <property type="match status" value="1"/>
</dbReference>
<sequence length="419" mass="46032">MKVVLLSQADAHGGAARAAHRLHTELLANGIDSWMRVGRRMTDDPRVVTSRGKVARAIELVRPRIGEALLRLQKTPNPVQHTLACLPSQLSSSRLVQSADVVNLHWVGQEFMSIGDMAAIDRPAVWTLHDMWTFCGSEHLSDGLVNVRFTSGYASDSRPRNHSGIDLDSWTYNRKRKAWTRRQVVVTPSTWLADCARRSALLHNWPVHVIPNPLPVDVFRPLDPATGRAAFRLPTDAPLVLFGALGGADNMIKGADLLWSTLRRLAQLRPDCQAVVVGQSRPAVTPEIGMPLHYVGRLADDQSLALLYSAVDVVVISSRIENLPQSGTEAHACGTPVVAFDVAGLPDVVDHRTTGYLAKAYDTEEMAAGVAWVLEDPDRRRALGEQARQRAVSRWSPAAIVPLYLDAYAAAQMLYEKHG</sequence>
<organism evidence="3 4">
    <name type="scientific">Sphingomonas tagetis</name>
    <dbReference type="NCBI Taxonomy" id="2949092"/>
    <lineage>
        <taxon>Bacteria</taxon>
        <taxon>Pseudomonadati</taxon>
        <taxon>Pseudomonadota</taxon>
        <taxon>Alphaproteobacteria</taxon>
        <taxon>Sphingomonadales</taxon>
        <taxon>Sphingomonadaceae</taxon>
        <taxon>Sphingomonas</taxon>
    </lineage>
</organism>
<dbReference type="EMBL" id="JAMLDX010000025">
    <property type="protein sequence ID" value="MCP3732906.1"/>
    <property type="molecule type" value="Genomic_DNA"/>
</dbReference>
<keyword evidence="3" id="KW-0328">Glycosyltransferase</keyword>
<evidence type="ECO:0000313" key="3">
    <source>
        <dbReference type="EMBL" id="MCP3732906.1"/>
    </source>
</evidence>
<protein>
    <submittedName>
        <fullName evidence="3">Glycosyltransferase</fullName>
        <ecNumber evidence="3">2.4.-.-</ecNumber>
    </submittedName>
</protein>
<dbReference type="Gene3D" id="3.40.50.2000">
    <property type="entry name" value="Glycogen Phosphorylase B"/>
    <property type="match status" value="2"/>
</dbReference>
<dbReference type="Pfam" id="PF13439">
    <property type="entry name" value="Glyco_transf_4"/>
    <property type="match status" value="1"/>
</dbReference>
<name>A0A9X2HR68_9SPHN</name>
<gene>
    <name evidence="3" type="ORF">M9978_21040</name>
</gene>
<dbReference type="InterPro" id="IPR050194">
    <property type="entry name" value="Glycosyltransferase_grp1"/>
</dbReference>
<evidence type="ECO:0000259" key="1">
    <source>
        <dbReference type="Pfam" id="PF00534"/>
    </source>
</evidence>
<evidence type="ECO:0000313" key="4">
    <source>
        <dbReference type="Proteomes" id="UP001139451"/>
    </source>
</evidence>